<dbReference type="PANTHER" id="PTHR11669:SF8">
    <property type="entry name" value="DNA POLYMERASE III SUBUNIT DELTA"/>
    <property type="match status" value="1"/>
</dbReference>
<evidence type="ECO:0000256" key="7">
    <source>
        <dbReference type="ARBA" id="ARBA00049244"/>
    </source>
</evidence>
<keyword evidence="3" id="KW-0808">Transferase</keyword>
<evidence type="ECO:0000256" key="6">
    <source>
        <dbReference type="ARBA" id="ARBA00022932"/>
    </source>
</evidence>
<proteinExistence type="predicted"/>
<dbReference type="SUPFAM" id="SSF52540">
    <property type="entry name" value="P-loop containing nucleoside triphosphate hydrolases"/>
    <property type="match status" value="1"/>
</dbReference>
<evidence type="ECO:0000256" key="1">
    <source>
        <dbReference type="ARBA" id="ARBA00012417"/>
    </source>
</evidence>
<protein>
    <recommendedName>
        <fullName evidence="2">DNA polymerase III subunit delta'</fullName>
        <ecNumber evidence="1">2.7.7.7</ecNumber>
    </recommendedName>
</protein>
<evidence type="ECO:0000313" key="10">
    <source>
        <dbReference type="Proteomes" id="UP001057474"/>
    </source>
</evidence>
<dbReference type="RefSeq" id="WP_252579116.1">
    <property type="nucleotide sequence ID" value="NZ_CP071527.1"/>
</dbReference>
<keyword evidence="10" id="KW-1185">Reference proteome</keyword>
<comment type="catalytic activity">
    <reaction evidence="7">
        <text>DNA(n) + a 2'-deoxyribonucleoside 5'-triphosphate = DNA(n+1) + diphosphate</text>
        <dbReference type="Rhea" id="RHEA:22508"/>
        <dbReference type="Rhea" id="RHEA-COMP:17339"/>
        <dbReference type="Rhea" id="RHEA-COMP:17340"/>
        <dbReference type="ChEBI" id="CHEBI:33019"/>
        <dbReference type="ChEBI" id="CHEBI:61560"/>
        <dbReference type="ChEBI" id="CHEBI:173112"/>
        <dbReference type="EC" id="2.7.7.7"/>
    </reaction>
</comment>
<reference evidence="9" key="1">
    <citation type="submission" date="2021-03" db="EMBL/GenBank/DDBJ databases">
        <title>Legionella lytica PCM 2298.</title>
        <authorList>
            <person name="Koper P."/>
        </authorList>
    </citation>
    <scope>NUCLEOTIDE SEQUENCE</scope>
    <source>
        <strain evidence="9">PCM 2298</strain>
    </source>
</reference>
<evidence type="ECO:0000313" key="9">
    <source>
        <dbReference type="EMBL" id="USQ12901.1"/>
    </source>
</evidence>
<accession>A0ABY4Y5X9</accession>
<gene>
    <name evidence="9" type="ORF">J2N86_09305</name>
</gene>
<evidence type="ECO:0000259" key="8">
    <source>
        <dbReference type="Pfam" id="PF09115"/>
    </source>
</evidence>
<evidence type="ECO:0000256" key="3">
    <source>
        <dbReference type="ARBA" id="ARBA00022679"/>
    </source>
</evidence>
<evidence type="ECO:0000256" key="2">
    <source>
        <dbReference type="ARBA" id="ARBA00014363"/>
    </source>
</evidence>
<dbReference type="Gene3D" id="3.40.50.300">
    <property type="entry name" value="P-loop containing nucleotide triphosphate hydrolases"/>
    <property type="match status" value="1"/>
</dbReference>
<keyword evidence="4" id="KW-0548">Nucleotidyltransferase</keyword>
<dbReference type="EC" id="2.7.7.7" evidence="1"/>
<dbReference type="PANTHER" id="PTHR11669">
    <property type="entry name" value="REPLICATION FACTOR C / DNA POLYMERASE III GAMMA-TAU SUBUNIT"/>
    <property type="match status" value="1"/>
</dbReference>
<evidence type="ECO:0000256" key="4">
    <source>
        <dbReference type="ARBA" id="ARBA00022695"/>
    </source>
</evidence>
<dbReference type="EMBL" id="CP071527">
    <property type="protein sequence ID" value="USQ12901.1"/>
    <property type="molecule type" value="Genomic_DNA"/>
</dbReference>
<dbReference type="InterPro" id="IPR027417">
    <property type="entry name" value="P-loop_NTPase"/>
</dbReference>
<dbReference type="Proteomes" id="UP001057474">
    <property type="component" value="Chromosome"/>
</dbReference>
<keyword evidence="5" id="KW-0235">DNA replication</keyword>
<organism evidence="9 10">
    <name type="scientific">Legionella lytica</name>
    <dbReference type="NCBI Taxonomy" id="96232"/>
    <lineage>
        <taxon>Bacteria</taxon>
        <taxon>Pseudomonadati</taxon>
        <taxon>Pseudomonadota</taxon>
        <taxon>Gammaproteobacteria</taxon>
        <taxon>Legionellales</taxon>
        <taxon>Legionellaceae</taxon>
        <taxon>Legionella</taxon>
    </lineage>
</organism>
<name>A0ABY4Y5X9_9GAMM</name>
<feature type="domain" description="DNA polymerase III delta subunit C-terminal" evidence="8">
    <location>
        <begin position="188"/>
        <end position="297"/>
    </location>
</feature>
<dbReference type="Pfam" id="PF13177">
    <property type="entry name" value="DNA_pol3_delta2"/>
    <property type="match status" value="1"/>
</dbReference>
<keyword evidence="6" id="KW-0239">DNA-directed DNA polymerase</keyword>
<dbReference type="Pfam" id="PF09115">
    <property type="entry name" value="DNApol3-delta_C"/>
    <property type="match status" value="1"/>
</dbReference>
<dbReference type="InterPro" id="IPR050238">
    <property type="entry name" value="DNA_Rep/Repair_Clamp_Loader"/>
</dbReference>
<dbReference type="InterPro" id="IPR015199">
    <property type="entry name" value="DNA_pol_III_delta_C"/>
</dbReference>
<sequence>MSVYQSQWEHLRLAWEQGRNPQSMLFVGAMDRALAEFTTQFTMLVLCKVSSANPCQKCIDCQMAARGEHPDVEWIKPEKVGGPIKIDQIRELQSYSYLTPQRASHRLIIIESADRMNTAAANALLKVLEEPAAHTLFLLMAQQLSTVLPTVLSRCQVFHFAPPMDLSITNLLTLGERYSPESAQAQIIQQAESLLDGLIAVIEKKSHPCVVVPKWAEFELNTILWFLYLVYAQIQTMWINKSMLTGPAAQQLQKLSNLLSPIVIFSQIDKINLLRRKLSHNLNMNSTLVLEDLLLDF</sequence>
<evidence type="ECO:0000256" key="5">
    <source>
        <dbReference type="ARBA" id="ARBA00022705"/>
    </source>
</evidence>